<reference evidence="2" key="1">
    <citation type="journal article" date="2019" name="Int. J. Syst. Evol. Microbiol.">
        <title>The Global Catalogue of Microorganisms (GCM) 10K type strain sequencing project: providing services to taxonomists for standard genome sequencing and annotation.</title>
        <authorList>
            <consortium name="The Broad Institute Genomics Platform"/>
            <consortium name="The Broad Institute Genome Sequencing Center for Infectious Disease"/>
            <person name="Wu L."/>
            <person name="Ma J."/>
        </authorList>
    </citation>
    <scope>NUCLEOTIDE SEQUENCE [LARGE SCALE GENOMIC DNA]</scope>
    <source>
        <strain evidence="2">KCTC 52490</strain>
    </source>
</reference>
<comment type="caution">
    <text evidence="1">The sequence shown here is derived from an EMBL/GenBank/DDBJ whole genome shotgun (WGS) entry which is preliminary data.</text>
</comment>
<protein>
    <submittedName>
        <fullName evidence="1">Uncharacterized protein</fullName>
    </submittedName>
</protein>
<accession>A0ABW6AR25</accession>
<keyword evidence="2" id="KW-1185">Reference proteome</keyword>
<dbReference type="RefSeq" id="WP_381506507.1">
    <property type="nucleotide sequence ID" value="NZ_JBHUOM010000023.1"/>
</dbReference>
<dbReference type="Proteomes" id="UP001597512">
    <property type="component" value="Unassembled WGS sequence"/>
</dbReference>
<evidence type="ECO:0000313" key="2">
    <source>
        <dbReference type="Proteomes" id="UP001597512"/>
    </source>
</evidence>
<sequence>MGNFDWVLQPPLAEKVTFLVDDLEPSGGYGFTTDIEKIDYNRRHLGINTNLDIGIRTSLSTARGISSVAPLGRYITVIEIKSNEQEGMMWFIDFQKTKSPEEMRKILYKDMSKAIAEQWFAVQAQLVESYNPASDNWVQLLKV</sequence>
<organism evidence="1 2">
    <name type="scientific">Spirosoma flavum</name>
    <dbReference type="NCBI Taxonomy" id="2048557"/>
    <lineage>
        <taxon>Bacteria</taxon>
        <taxon>Pseudomonadati</taxon>
        <taxon>Bacteroidota</taxon>
        <taxon>Cytophagia</taxon>
        <taxon>Cytophagales</taxon>
        <taxon>Cytophagaceae</taxon>
        <taxon>Spirosoma</taxon>
    </lineage>
</organism>
<proteinExistence type="predicted"/>
<evidence type="ECO:0000313" key="1">
    <source>
        <dbReference type="EMBL" id="MFD2937072.1"/>
    </source>
</evidence>
<dbReference type="EMBL" id="JBHUOM010000023">
    <property type="protein sequence ID" value="MFD2937072.1"/>
    <property type="molecule type" value="Genomic_DNA"/>
</dbReference>
<name>A0ABW6AR25_9BACT</name>
<gene>
    <name evidence="1" type="ORF">ACFS25_25045</name>
</gene>